<protein>
    <submittedName>
        <fullName evidence="1">Uncharacterized protein</fullName>
    </submittedName>
</protein>
<organism evidence="1 2">
    <name type="scientific">Meloidogyne enterolobii</name>
    <name type="common">Root-knot nematode worm</name>
    <name type="synonym">Meloidogyne mayaguensis</name>
    <dbReference type="NCBI Taxonomy" id="390850"/>
    <lineage>
        <taxon>Eukaryota</taxon>
        <taxon>Metazoa</taxon>
        <taxon>Ecdysozoa</taxon>
        <taxon>Nematoda</taxon>
        <taxon>Chromadorea</taxon>
        <taxon>Rhabditida</taxon>
        <taxon>Tylenchina</taxon>
        <taxon>Tylenchomorpha</taxon>
        <taxon>Tylenchoidea</taxon>
        <taxon>Meloidogynidae</taxon>
        <taxon>Meloidogyninae</taxon>
        <taxon>Meloidogyne</taxon>
    </lineage>
</organism>
<name>A0ACB0ZB53_MELEN</name>
<accession>A0ACB0ZB53</accession>
<reference evidence="1" key="1">
    <citation type="submission" date="2023-11" db="EMBL/GenBank/DDBJ databases">
        <authorList>
            <person name="Poullet M."/>
        </authorList>
    </citation>
    <scope>NUCLEOTIDE SEQUENCE</scope>
    <source>
        <strain evidence="1">E1834</strain>
    </source>
</reference>
<sequence>MDYFYKFKILIISILLPFMLSSGVEPNVNKKIEAEIRKKFLEHKQFVHPPMKNSELLCRCNHDGCSREITDIAGSKYEGICRAHTGGQCRRMVHLGKDKKIKEVVLSCMHADQLVPKERPFVCQSVNTSQLIQIVKCCRDGSFCNDKKFSIETTGQGFPETSNDNDNSNTSYLYFLLLFAVSVLFSGFGLCVGINFGARIKKRIKKSFDNLVTRLRNFYNRRLRSSRNNNNLPMEEVYRVNEEDDEEYDQFITTDTGEKRKVLKKLIGDLERKQNPISTGSGAGMPILVQRTIAWQIILKDCIGRGRFGEVYMGEWRAEKVAVKIFLSRDEPSWQRETDIYKHNMLRHSNLLRWIGSDTKDAGSSTQLWLVTEYLPNGSLYDFLEQNKITLEMNIQFMRSIAHGLAYLHSELPGVNNQCRKYFFWIFEKNFIVKDKPGIAHRDIKSRNILIKNDWTCCIADLGMAIRYGNGLIDIPQQDRGGTVRYLAPEFLANNYIRDSFTSYLQMDVYAFSLIMWEACRRTEIPIADIFALPYEIPYQEYVPREPLLEHMLECVHIQGKRPTIDPSWKNCESLNELVRIMTESWSASPKSRLTALNIRCSLDRICDEQKLKITT</sequence>
<keyword evidence="2" id="KW-1185">Reference proteome</keyword>
<gene>
    <name evidence="1" type="ORF">MENTE1834_LOCUS22280</name>
</gene>
<evidence type="ECO:0000313" key="2">
    <source>
        <dbReference type="Proteomes" id="UP001497535"/>
    </source>
</evidence>
<evidence type="ECO:0000313" key="1">
    <source>
        <dbReference type="EMBL" id="CAK5075475.1"/>
    </source>
</evidence>
<dbReference type="EMBL" id="CAVMJV010000028">
    <property type="protein sequence ID" value="CAK5075475.1"/>
    <property type="molecule type" value="Genomic_DNA"/>
</dbReference>
<comment type="caution">
    <text evidence="1">The sequence shown here is derived from an EMBL/GenBank/DDBJ whole genome shotgun (WGS) entry which is preliminary data.</text>
</comment>
<proteinExistence type="predicted"/>
<dbReference type="Proteomes" id="UP001497535">
    <property type="component" value="Unassembled WGS sequence"/>
</dbReference>